<protein>
    <submittedName>
        <fullName evidence="2">Uncharacterized protein</fullName>
    </submittedName>
</protein>
<dbReference type="AlphaFoldDB" id="A0AAW1YRZ7"/>
<dbReference type="PANTHER" id="PTHR33067:SF9">
    <property type="entry name" value="RNA-DIRECTED DNA POLYMERASE"/>
    <property type="match status" value="1"/>
</dbReference>
<evidence type="ECO:0000313" key="3">
    <source>
        <dbReference type="Proteomes" id="UP001457282"/>
    </source>
</evidence>
<keyword evidence="3" id="KW-1185">Reference proteome</keyword>
<dbReference type="PANTHER" id="PTHR33067">
    <property type="entry name" value="RNA-DIRECTED DNA POLYMERASE-RELATED"/>
    <property type="match status" value="1"/>
</dbReference>
<name>A0AAW1YRZ7_RUBAR</name>
<reference evidence="2 3" key="1">
    <citation type="journal article" date="2023" name="G3 (Bethesda)">
        <title>A chromosome-length genome assembly and annotation of blackberry (Rubus argutus, cv. 'Hillquist').</title>
        <authorList>
            <person name="Bruna T."/>
            <person name="Aryal R."/>
            <person name="Dudchenko O."/>
            <person name="Sargent D.J."/>
            <person name="Mead D."/>
            <person name="Buti M."/>
            <person name="Cavallini A."/>
            <person name="Hytonen T."/>
            <person name="Andres J."/>
            <person name="Pham M."/>
            <person name="Weisz D."/>
            <person name="Mascagni F."/>
            <person name="Usai G."/>
            <person name="Natali L."/>
            <person name="Bassil N."/>
            <person name="Fernandez G.E."/>
            <person name="Lomsadze A."/>
            <person name="Armour M."/>
            <person name="Olukolu B."/>
            <person name="Poorten T."/>
            <person name="Britton C."/>
            <person name="Davik J."/>
            <person name="Ashrafi H."/>
            <person name="Aiden E.L."/>
            <person name="Borodovsky M."/>
            <person name="Worthington M."/>
        </authorList>
    </citation>
    <scope>NUCLEOTIDE SEQUENCE [LARGE SCALE GENOMIC DNA]</scope>
    <source>
        <strain evidence="2">PI 553951</strain>
    </source>
</reference>
<accession>A0AAW1YRZ7</accession>
<dbReference type="EMBL" id="JBEDUW010000001">
    <property type="protein sequence ID" value="KAK9951259.1"/>
    <property type="molecule type" value="Genomic_DNA"/>
</dbReference>
<dbReference type="InterPro" id="IPR021109">
    <property type="entry name" value="Peptidase_aspartic_dom_sf"/>
</dbReference>
<comment type="caution">
    <text evidence="2">The sequence shown here is derived from an EMBL/GenBank/DDBJ whole genome shotgun (WGS) entry which is preliminary data.</text>
</comment>
<evidence type="ECO:0000313" key="2">
    <source>
        <dbReference type="EMBL" id="KAK9951259.1"/>
    </source>
</evidence>
<proteinExistence type="predicted"/>
<sequence>MDQWNYNWDDFRNFEHPNFMQDYECCWNIYQGAMMPQPYPQDQYFESRLSFIEAMTAQLQKSLADDAEQWRESQERSARIDQLVSQIQIDRLFEQDHELDHIAQHSSRLSDPNPLFVQNNYVHSCGAKRESNAPLSYVVNDNLRSNKGVDKEAGGEENVPSGKLVLDQGSKNETASLTVNPPPSTKFEQPLELTRRKKKKPKKKRLMNTLSEVFKKADANVPSLDLIETVPAYAQFLKNLHLHKRRFADNEIFQLNEEVSAIIQHRLPQWKHEFGSFIIGCRIGDETFDGALMDLNTNVNIMPLSIYRRLAIGPLKTTSVSLQLVDGATRLPVGIVEDVLIRVNKFILPADFVVLDMNEDLHKDQECPIIFGKPFMATAGVKINVQKGTVCLKVLGEKVKLQVCQPCYTQEVIQEVFATDLVKGNQAKSERIFGPLNPPKPQVEDHSSVVAANQELKELSYLDDDDDDMFEDFVNSYGKDDIDFATCTSESDLNSFGVPLPFHKTEESVACIFPELDMDPHFMGQQTSSFEQVHKLDEFTSLQRKELEHHPSIIHERDRGILPTPYIPPHRRMFIPTPYLRPHEHTLSPSFESLKMRSPPCSEVQLEAIQCLREILGIGVNRVKIHECHPPPYTSCKSMVAPYMSCYGGRQMYFAPP</sequence>
<organism evidence="2 3">
    <name type="scientific">Rubus argutus</name>
    <name type="common">Southern blackberry</name>
    <dbReference type="NCBI Taxonomy" id="59490"/>
    <lineage>
        <taxon>Eukaryota</taxon>
        <taxon>Viridiplantae</taxon>
        <taxon>Streptophyta</taxon>
        <taxon>Embryophyta</taxon>
        <taxon>Tracheophyta</taxon>
        <taxon>Spermatophyta</taxon>
        <taxon>Magnoliopsida</taxon>
        <taxon>eudicotyledons</taxon>
        <taxon>Gunneridae</taxon>
        <taxon>Pentapetalae</taxon>
        <taxon>rosids</taxon>
        <taxon>fabids</taxon>
        <taxon>Rosales</taxon>
        <taxon>Rosaceae</taxon>
        <taxon>Rosoideae</taxon>
        <taxon>Rosoideae incertae sedis</taxon>
        <taxon>Rubus</taxon>
    </lineage>
</organism>
<feature type="region of interest" description="Disordered" evidence="1">
    <location>
        <begin position="147"/>
        <end position="167"/>
    </location>
</feature>
<gene>
    <name evidence="2" type="ORF">M0R45_006715</name>
</gene>
<dbReference type="CDD" id="cd00303">
    <property type="entry name" value="retropepsin_like"/>
    <property type="match status" value="1"/>
</dbReference>
<dbReference type="Proteomes" id="UP001457282">
    <property type="component" value="Unassembled WGS sequence"/>
</dbReference>
<dbReference type="Gene3D" id="2.40.70.10">
    <property type="entry name" value="Acid Proteases"/>
    <property type="match status" value="1"/>
</dbReference>
<evidence type="ECO:0000256" key="1">
    <source>
        <dbReference type="SAM" id="MobiDB-lite"/>
    </source>
</evidence>